<proteinExistence type="predicted"/>
<organism evidence="1 2">
    <name type="scientific">Trypanosoma brucei gambiense (strain MHOM/CI/86/DAL972)</name>
    <dbReference type="NCBI Taxonomy" id="679716"/>
    <lineage>
        <taxon>Eukaryota</taxon>
        <taxon>Discoba</taxon>
        <taxon>Euglenozoa</taxon>
        <taxon>Kinetoplastea</taxon>
        <taxon>Metakinetoplastina</taxon>
        <taxon>Trypanosomatida</taxon>
        <taxon>Trypanosomatidae</taxon>
        <taxon>Trypanosoma</taxon>
    </lineage>
</organism>
<protein>
    <submittedName>
        <fullName evidence="1">Uncharacterized protein</fullName>
    </submittedName>
</protein>
<dbReference type="EMBL" id="FN554965">
    <property type="protein sequence ID" value="CBH09315.1"/>
    <property type="molecule type" value="Genomic_DNA"/>
</dbReference>
<evidence type="ECO:0000313" key="2">
    <source>
        <dbReference type="Proteomes" id="UP000002316"/>
    </source>
</evidence>
<gene>
    <name evidence="1" type="ORF">TbgDal_II230</name>
</gene>
<evidence type="ECO:0000313" key="1">
    <source>
        <dbReference type="EMBL" id="CBH09315.1"/>
    </source>
</evidence>
<name>C9ZIY7_TRYB9</name>
<reference evidence="2" key="1">
    <citation type="journal article" date="2010" name="PLoS Negl. Trop. Dis.">
        <title>The genome sequence of Trypanosoma brucei gambiense, causative agent of chronic human african trypanosomiasis.</title>
        <authorList>
            <person name="Jackson A.P."/>
            <person name="Sanders M."/>
            <person name="Berry A."/>
            <person name="McQuillan J."/>
            <person name="Aslett M.A."/>
            <person name="Quail M.A."/>
            <person name="Chukualim B."/>
            <person name="Capewell P."/>
            <person name="MacLeod A."/>
            <person name="Melville S.E."/>
            <person name="Gibson W."/>
            <person name="Barry J.D."/>
            <person name="Berriman M."/>
            <person name="Hertz-Fowler C."/>
        </authorList>
    </citation>
    <scope>NUCLEOTIDE SEQUENCE [LARGE SCALE GENOMIC DNA]</scope>
    <source>
        <strain evidence="2">MHOM/CI/86/DAL972</strain>
    </source>
</reference>
<dbReference type="Proteomes" id="UP000002316">
    <property type="component" value="Chromosome 2"/>
</dbReference>
<accession>C9ZIY7</accession>
<dbReference type="GeneID" id="23858626"/>
<dbReference type="RefSeq" id="XP_011771623.1">
    <property type="nucleotide sequence ID" value="XM_011773321.1"/>
</dbReference>
<dbReference type="AlphaFoldDB" id="C9ZIY7"/>
<sequence>MLTNTPSTSQRPKHEQFLSSLLWRKGKHHNIVITVNPPGHYTYQLMLNHVTPERGTSAFLLLSFSSIPHGLIACQCGHNALGNSQCANKVVQQRPMAQMFTTITYPLRN</sequence>
<dbReference type="KEGG" id="tbg:TbgDal_II230"/>